<evidence type="ECO:0000256" key="4">
    <source>
        <dbReference type="ARBA" id="ARBA00022989"/>
    </source>
</evidence>
<feature type="chain" id="PRO_5043776078" description="Ig-like domain-containing protein" evidence="12">
    <location>
        <begin position="30"/>
        <end position="603"/>
    </location>
</feature>
<comment type="subcellular location">
    <subcellularLocation>
        <location evidence="1">Membrane</location>
        <topology evidence="1">Single-pass type I membrane protein</topology>
    </subcellularLocation>
</comment>
<feature type="signal peptide" evidence="12">
    <location>
        <begin position="1"/>
        <end position="29"/>
    </location>
</feature>
<dbReference type="SMART" id="SM00409">
    <property type="entry name" value="IG"/>
    <property type="match status" value="1"/>
</dbReference>
<keyword evidence="15" id="KW-1185">Reference proteome</keyword>
<dbReference type="PROSITE" id="PS50835">
    <property type="entry name" value="IG_LIKE"/>
    <property type="match status" value="1"/>
</dbReference>
<dbReference type="Proteomes" id="UP001066276">
    <property type="component" value="Chromosome 7"/>
</dbReference>
<keyword evidence="3 12" id="KW-0732">Signal</keyword>
<evidence type="ECO:0000256" key="8">
    <source>
        <dbReference type="ARBA" id="ARBA00023319"/>
    </source>
</evidence>
<evidence type="ECO:0000256" key="6">
    <source>
        <dbReference type="ARBA" id="ARBA00023157"/>
    </source>
</evidence>
<evidence type="ECO:0000256" key="2">
    <source>
        <dbReference type="ARBA" id="ARBA00022692"/>
    </source>
</evidence>
<gene>
    <name evidence="14" type="ORF">NDU88_006943</name>
</gene>
<keyword evidence="7" id="KW-0325">Glycoprotein</keyword>
<feature type="region of interest" description="Disordered" evidence="10">
    <location>
        <begin position="167"/>
        <end position="187"/>
    </location>
</feature>
<keyword evidence="2 11" id="KW-0812">Transmembrane</keyword>
<dbReference type="GO" id="GO:0043277">
    <property type="term" value="P:apoptotic cell clearance"/>
    <property type="evidence" value="ECO:0007669"/>
    <property type="project" value="TreeGrafter"/>
</dbReference>
<keyword evidence="4 11" id="KW-1133">Transmembrane helix</keyword>
<feature type="transmembrane region" description="Helical" evidence="11">
    <location>
        <begin position="532"/>
        <end position="559"/>
    </location>
</feature>
<evidence type="ECO:0000256" key="1">
    <source>
        <dbReference type="ARBA" id="ARBA00004479"/>
    </source>
</evidence>
<evidence type="ECO:0000256" key="5">
    <source>
        <dbReference type="ARBA" id="ARBA00023136"/>
    </source>
</evidence>
<accession>A0AAV7PK67</accession>
<dbReference type="InterPro" id="IPR007110">
    <property type="entry name" value="Ig-like_dom"/>
</dbReference>
<evidence type="ECO:0000256" key="12">
    <source>
        <dbReference type="SAM" id="SignalP"/>
    </source>
</evidence>
<protein>
    <recommendedName>
        <fullName evidence="13">Ig-like domain-containing protein</fullName>
    </recommendedName>
</protein>
<dbReference type="InterPro" id="IPR003599">
    <property type="entry name" value="Ig_sub"/>
</dbReference>
<comment type="caution">
    <text evidence="14">The sequence shown here is derived from an EMBL/GenBank/DDBJ whole genome shotgun (WGS) entry which is preliminary data.</text>
</comment>
<keyword evidence="8" id="KW-0393">Immunoglobulin domain</keyword>
<keyword evidence="5 11" id="KW-0472">Membrane</keyword>
<evidence type="ECO:0000259" key="13">
    <source>
        <dbReference type="PROSITE" id="PS50835"/>
    </source>
</evidence>
<dbReference type="GO" id="GO:0016020">
    <property type="term" value="C:membrane"/>
    <property type="evidence" value="ECO:0007669"/>
    <property type="project" value="UniProtKB-SubCell"/>
</dbReference>
<reference evidence="14" key="1">
    <citation type="journal article" date="2022" name="bioRxiv">
        <title>Sequencing and chromosome-scale assembly of the giantPleurodeles waltlgenome.</title>
        <authorList>
            <person name="Brown T."/>
            <person name="Elewa A."/>
            <person name="Iarovenko S."/>
            <person name="Subramanian E."/>
            <person name="Araus A.J."/>
            <person name="Petzold A."/>
            <person name="Susuki M."/>
            <person name="Suzuki K.-i.T."/>
            <person name="Hayashi T."/>
            <person name="Toyoda A."/>
            <person name="Oliveira C."/>
            <person name="Osipova E."/>
            <person name="Leigh N.D."/>
            <person name="Simon A."/>
            <person name="Yun M.H."/>
        </authorList>
    </citation>
    <scope>NUCLEOTIDE SEQUENCE</scope>
    <source>
        <strain evidence="14">20211129_DDA</strain>
        <tissue evidence="14">Liver</tissue>
    </source>
</reference>
<dbReference type="GO" id="GO:0001786">
    <property type="term" value="F:phosphatidylserine binding"/>
    <property type="evidence" value="ECO:0007669"/>
    <property type="project" value="TreeGrafter"/>
</dbReference>
<dbReference type="AlphaFoldDB" id="A0AAV7PK67"/>
<evidence type="ECO:0000256" key="11">
    <source>
        <dbReference type="SAM" id="Phobius"/>
    </source>
</evidence>
<organism evidence="14 15">
    <name type="scientific">Pleurodeles waltl</name>
    <name type="common">Iberian ribbed newt</name>
    <dbReference type="NCBI Taxonomy" id="8319"/>
    <lineage>
        <taxon>Eukaryota</taxon>
        <taxon>Metazoa</taxon>
        <taxon>Chordata</taxon>
        <taxon>Craniata</taxon>
        <taxon>Vertebrata</taxon>
        <taxon>Euteleostomi</taxon>
        <taxon>Amphibia</taxon>
        <taxon>Batrachia</taxon>
        <taxon>Caudata</taxon>
        <taxon>Salamandroidea</taxon>
        <taxon>Salamandridae</taxon>
        <taxon>Pleurodelinae</taxon>
        <taxon>Pleurodeles</taxon>
    </lineage>
</organism>
<evidence type="ECO:0000313" key="15">
    <source>
        <dbReference type="Proteomes" id="UP001066276"/>
    </source>
</evidence>
<comment type="similarity">
    <text evidence="9">Belongs to the immunoglobulin superfamily. TIM family.</text>
</comment>
<dbReference type="Gene3D" id="2.60.40.10">
    <property type="entry name" value="Immunoglobulins"/>
    <property type="match status" value="1"/>
</dbReference>
<evidence type="ECO:0000256" key="3">
    <source>
        <dbReference type="ARBA" id="ARBA00022729"/>
    </source>
</evidence>
<evidence type="ECO:0000256" key="7">
    <source>
        <dbReference type="ARBA" id="ARBA00023180"/>
    </source>
</evidence>
<dbReference type="Pfam" id="PF07686">
    <property type="entry name" value="V-set"/>
    <property type="match status" value="1"/>
</dbReference>
<dbReference type="SUPFAM" id="SSF48726">
    <property type="entry name" value="Immunoglobulin"/>
    <property type="match status" value="1"/>
</dbReference>
<name>A0AAV7PK67_PLEWA</name>
<dbReference type="PANTHER" id="PTHR46608">
    <property type="entry name" value="T-CELL IMMUNOGLOBULIN AND MUCIN DOMAIN-CONTAINING PROTEIN 4"/>
    <property type="match status" value="1"/>
</dbReference>
<sequence length="603" mass="64028">MSMARARALLPPPWTLVLLMPVMVSMGSAVTVTGWVGQPVTLPCSYAVRTAPDVNPVCWGRGACPYSQCSDPLIQTDQRRVTWRKSNRYQLWGQLTRGVVSLTILDPNQGDSGTYCCRIDVPGWFNDLKYNIELKMMEAPTTTARTTTTTTTKPTTIFVTTTEATTTLEQTTTAPPTTTAAQTPTAAPTTIDATTVTTAPTSTYLPTTIPISTTKQTTMPTTAQTTTITTLSVSTTTEAQTLPTSIPATTPATTMITTPTNTVKSTPATTFVTTYTTAIPATTPIAHSAASTTTPTLSHTPAPTCESKFTAITTAGTILTTIVNTLTIDETATITALPSSGISSPPAIPYTTADITPSTATPFKPLITKNLLVHTTATVTISPPVSATIAVASTTPPDASTNAAIRINSMPTTAPSTKTVPAFSFTKTPTTPASIPAIIDLITHKYKTTTRFTDATTLTDSRTLSSPYMDSMGSFPTTAKISTLVFGNGERQPAPTGQHTTQTMRPAARTAEIPVSKSDVSLSGNEMKTESMAALSSASLIAVVCGCVAFCVLILLFGLRVKSKLWNKYHLDKSERFWADGRPVELFNRTFKDGDEPDNIFSL</sequence>
<feature type="domain" description="Ig-like" evidence="13">
    <location>
        <begin position="12"/>
        <end position="119"/>
    </location>
</feature>
<evidence type="ECO:0000256" key="9">
    <source>
        <dbReference type="ARBA" id="ARBA00038203"/>
    </source>
</evidence>
<dbReference type="GO" id="GO:0060097">
    <property type="term" value="P:cytoskeletal rearrangement involved in phagocytosis, engulfment"/>
    <property type="evidence" value="ECO:0007669"/>
    <property type="project" value="TreeGrafter"/>
</dbReference>
<proteinExistence type="inferred from homology"/>
<dbReference type="PANTHER" id="PTHR46608:SF3">
    <property type="entry name" value="T-CELL IMMUNOGLOBULIN AND MUCIN DOMAIN-CONTAINING PROTEIN 4"/>
    <property type="match status" value="1"/>
</dbReference>
<dbReference type="InterPro" id="IPR013106">
    <property type="entry name" value="Ig_V-set"/>
</dbReference>
<dbReference type="InterPro" id="IPR013783">
    <property type="entry name" value="Ig-like_fold"/>
</dbReference>
<dbReference type="FunFam" id="2.60.40.10:FF:000774">
    <property type="entry name" value="Hepatitis A virus cellular receptor 1"/>
    <property type="match status" value="1"/>
</dbReference>
<evidence type="ECO:0000256" key="10">
    <source>
        <dbReference type="SAM" id="MobiDB-lite"/>
    </source>
</evidence>
<dbReference type="InterPro" id="IPR036179">
    <property type="entry name" value="Ig-like_dom_sf"/>
</dbReference>
<keyword evidence="6" id="KW-1015">Disulfide bond</keyword>
<evidence type="ECO:0000313" key="14">
    <source>
        <dbReference type="EMBL" id="KAJ1128566.1"/>
    </source>
</evidence>
<dbReference type="EMBL" id="JANPWB010000011">
    <property type="protein sequence ID" value="KAJ1128566.1"/>
    <property type="molecule type" value="Genomic_DNA"/>
</dbReference>